<evidence type="ECO:0000313" key="1">
    <source>
        <dbReference type="EMBL" id="CAI9287954.1"/>
    </source>
</evidence>
<protein>
    <submittedName>
        <fullName evidence="1">Uncharacterized protein</fullName>
    </submittedName>
</protein>
<dbReference type="Proteomes" id="UP001177003">
    <property type="component" value="Chromosome 5"/>
</dbReference>
<gene>
    <name evidence="1" type="ORF">LSALG_LOCUS27287</name>
</gene>
<name>A0AA35Z8M7_LACSI</name>
<keyword evidence="2" id="KW-1185">Reference proteome</keyword>
<reference evidence="1" key="1">
    <citation type="submission" date="2023-04" db="EMBL/GenBank/DDBJ databases">
        <authorList>
            <person name="Vijverberg K."/>
            <person name="Xiong W."/>
            <person name="Schranz E."/>
        </authorList>
    </citation>
    <scope>NUCLEOTIDE SEQUENCE</scope>
</reference>
<sequence length="217" mass="24502">MVERRQGSRGGLQGDMMGVLLDIPMRQGFDEMECDKVPSSDLFYMWCLTQTNVCLYLPFDLALYLSSMALGSTPVSRICRGYWVTRLSLSYDFDTSGIVRMPIREMGATTRGKIWVLVRGVGKQWRILDNDIMEPTQQAEPEDIPEPAFLRRGASLVNGYDRCGYAASGDGLSTFSLGRVMLFHPFLSHRVPTMMVWALQALISEIRSADDDYDEDT</sequence>
<dbReference type="AlphaFoldDB" id="A0AA35Z8M7"/>
<organism evidence="1 2">
    <name type="scientific">Lactuca saligna</name>
    <name type="common">Willowleaf lettuce</name>
    <dbReference type="NCBI Taxonomy" id="75948"/>
    <lineage>
        <taxon>Eukaryota</taxon>
        <taxon>Viridiplantae</taxon>
        <taxon>Streptophyta</taxon>
        <taxon>Embryophyta</taxon>
        <taxon>Tracheophyta</taxon>
        <taxon>Spermatophyta</taxon>
        <taxon>Magnoliopsida</taxon>
        <taxon>eudicotyledons</taxon>
        <taxon>Gunneridae</taxon>
        <taxon>Pentapetalae</taxon>
        <taxon>asterids</taxon>
        <taxon>campanulids</taxon>
        <taxon>Asterales</taxon>
        <taxon>Asteraceae</taxon>
        <taxon>Cichorioideae</taxon>
        <taxon>Cichorieae</taxon>
        <taxon>Lactucinae</taxon>
        <taxon>Lactuca</taxon>
    </lineage>
</organism>
<proteinExistence type="predicted"/>
<accession>A0AA35Z8M7</accession>
<dbReference type="EMBL" id="OX465081">
    <property type="protein sequence ID" value="CAI9287954.1"/>
    <property type="molecule type" value="Genomic_DNA"/>
</dbReference>
<evidence type="ECO:0000313" key="2">
    <source>
        <dbReference type="Proteomes" id="UP001177003"/>
    </source>
</evidence>